<comment type="caution">
    <text evidence="2">The sequence shown here is derived from an EMBL/GenBank/DDBJ whole genome shotgun (WGS) entry which is preliminary data.</text>
</comment>
<dbReference type="AlphaFoldDB" id="A0AAW1M116"/>
<gene>
    <name evidence="2" type="ORF">RND81_03G033400</name>
</gene>
<dbReference type="EMBL" id="JBDFQZ010000003">
    <property type="protein sequence ID" value="KAK9740415.1"/>
    <property type="molecule type" value="Genomic_DNA"/>
</dbReference>
<feature type="region of interest" description="Disordered" evidence="1">
    <location>
        <begin position="303"/>
        <end position="324"/>
    </location>
</feature>
<reference evidence="2" key="1">
    <citation type="submission" date="2024-03" db="EMBL/GenBank/DDBJ databases">
        <title>WGS assembly of Saponaria officinalis var. Norfolk2.</title>
        <authorList>
            <person name="Jenkins J."/>
            <person name="Shu S."/>
            <person name="Grimwood J."/>
            <person name="Barry K."/>
            <person name="Goodstein D."/>
            <person name="Schmutz J."/>
            <person name="Leebens-Mack J."/>
            <person name="Osbourn A."/>
        </authorList>
    </citation>
    <scope>NUCLEOTIDE SEQUENCE [LARGE SCALE GENOMIC DNA]</scope>
    <source>
        <strain evidence="2">JIC</strain>
    </source>
</reference>
<dbReference type="PANTHER" id="PTHR47599:SF2">
    <property type="match status" value="1"/>
</dbReference>
<dbReference type="InterPro" id="IPR051596">
    <property type="entry name" value="Caulimoviridae_Movement"/>
</dbReference>
<accession>A0AAW1M116</accession>
<dbReference type="Proteomes" id="UP001443914">
    <property type="component" value="Unassembled WGS sequence"/>
</dbReference>
<dbReference type="InterPro" id="IPR028919">
    <property type="entry name" value="Viral_movement"/>
</dbReference>
<sequence length="333" mass="38660">MNRIKHFIGNKTTVKNSTTKEVKLPQNLDLLNKWTIPKVNTKTIYHLGTFERLGLKQVVKTTEESISLNNSKMVLQLINDYDLEPYRKDDHKFVHIGLVQVAFKPLTMEAHGPVYFDVYPNLTLSLSDDNILDALTLNVKTHGYNYTQGSEVICICYRIYFKPLFTLNPCCRLFDKKIIETIIIESNFHKSDITTRRRIKWEEISFPDSWKIERAIQPKPFIYTELLDVTQSDDTSVSLNFGSNQNNRLLSHRSNSTRSYISPCDYLTEPPSTSRYLTSQLPKTVRDDENLTDEPIRESRIDEYKTDSHNILKGHSNPNIDTMSQMSYNLAHE</sequence>
<evidence type="ECO:0000313" key="3">
    <source>
        <dbReference type="Proteomes" id="UP001443914"/>
    </source>
</evidence>
<proteinExistence type="predicted"/>
<dbReference type="Pfam" id="PF01107">
    <property type="entry name" value="MP"/>
    <property type="match status" value="1"/>
</dbReference>
<evidence type="ECO:0008006" key="4">
    <source>
        <dbReference type="Google" id="ProtNLM"/>
    </source>
</evidence>
<evidence type="ECO:0000256" key="1">
    <source>
        <dbReference type="SAM" id="MobiDB-lite"/>
    </source>
</evidence>
<organism evidence="2 3">
    <name type="scientific">Saponaria officinalis</name>
    <name type="common">Common soapwort</name>
    <name type="synonym">Lychnis saponaria</name>
    <dbReference type="NCBI Taxonomy" id="3572"/>
    <lineage>
        <taxon>Eukaryota</taxon>
        <taxon>Viridiplantae</taxon>
        <taxon>Streptophyta</taxon>
        <taxon>Embryophyta</taxon>
        <taxon>Tracheophyta</taxon>
        <taxon>Spermatophyta</taxon>
        <taxon>Magnoliopsida</taxon>
        <taxon>eudicotyledons</taxon>
        <taxon>Gunneridae</taxon>
        <taxon>Pentapetalae</taxon>
        <taxon>Caryophyllales</taxon>
        <taxon>Caryophyllaceae</taxon>
        <taxon>Caryophylleae</taxon>
        <taxon>Saponaria</taxon>
    </lineage>
</organism>
<protein>
    <recommendedName>
        <fullName evidence="4">Movement protein</fullName>
    </recommendedName>
</protein>
<dbReference type="PANTHER" id="PTHR47599">
    <property type="entry name" value="CELL-TO-CELL MOVEMENT PROTEIN"/>
    <property type="match status" value="1"/>
</dbReference>
<name>A0AAW1M116_SAPOF</name>
<evidence type="ECO:0000313" key="2">
    <source>
        <dbReference type="EMBL" id="KAK9740415.1"/>
    </source>
</evidence>
<keyword evidence="3" id="KW-1185">Reference proteome</keyword>